<dbReference type="SUPFAM" id="SSF53850">
    <property type="entry name" value="Periplasmic binding protein-like II"/>
    <property type="match status" value="1"/>
</dbReference>
<dbReference type="InterPro" id="IPR000847">
    <property type="entry name" value="LysR_HTH_N"/>
</dbReference>
<keyword evidence="4" id="KW-0804">Transcription</keyword>
<accession>A0A1N6P777</accession>
<feature type="domain" description="HTH lysR-type" evidence="5">
    <location>
        <begin position="2"/>
        <end position="59"/>
    </location>
</feature>
<dbReference type="GO" id="GO:0006351">
    <property type="term" value="P:DNA-templated transcription"/>
    <property type="evidence" value="ECO:0007669"/>
    <property type="project" value="TreeGrafter"/>
</dbReference>
<dbReference type="PROSITE" id="PS50931">
    <property type="entry name" value="HTH_LYSR"/>
    <property type="match status" value="1"/>
</dbReference>
<evidence type="ECO:0000313" key="6">
    <source>
        <dbReference type="EMBL" id="SIQ00221.1"/>
    </source>
</evidence>
<dbReference type="Pfam" id="PF00126">
    <property type="entry name" value="HTH_1"/>
    <property type="match status" value="1"/>
</dbReference>
<dbReference type="Gene3D" id="3.40.190.290">
    <property type="match status" value="1"/>
</dbReference>
<dbReference type="InterPro" id="IPR005119">
    <property type="entry name" value="LysR_subst-bd"/>
</dbReference>
<dbReference type="PANTHER" id="PTHR30537:SF3">
    <property type="entry name" value="TRANSCRIPTIONAL REGULATORY PROTEIN"/>
    <property type="match status" value="1"/>
</dbReference>
<dbReference type="RefSeq" id="WP_076461049.1">
    <property type="nucleotide sequence ID" value="NZ_FTMN01000001.1"/>
</dbReference>
<name>A0A1N6P777_9GAMM</name>
<protein>
    <submittedName>
        <fullName evidence="6">DNA-binding transcriptional regulator, LysR family</fullName>
    </submittedName>
</protein>
<dbReference type="Pfam" id="PF03466">
    <property type="entry name" value="LysR_substrate"/>
    <property type="match status" value="1"/>
</dbReference>
<evidence type="ECO:0000256" key="2">
    <source>
        <dbReference type="ARBA" id="ARBA00023015"/>
    </source>
</evidence>
<keyword evidence="2" id="KW-0805">Transcription regulation</keyword>
<keyword evidence="3 6" id="KW-0238">DNA-binding</keyword>
<dbReference type="eggNOG" id="COG0583">
    <property type="taxonomic scope" value="Bacteria"/>
</dbReference>
<evidence type="ECO:0000256" key="4">
    <source>
        <dbReference type="ARBA" id="ARBA00023163"/>
    </source>
</evidence>
<dbReference type="FunFam" id="1.10.10.10:FF:000001">
    <property type="entry name" value="LysR family transcriptional regulator"/>
    <property type="match status" value="1"/>
</dbReference>
<organism evidence="6 7">
    <name type="scientific">Marinobacterium stanieri</name>
    <dbReference type="NCBI Taxonomy" id="49186"/>
    <lineage>
        <taxon>Bacteria</taxon>
        <taxon>Pseudomonadati</taxon>
        <taxon>Pseudomonadota</taxon>
        <taxon>Gammaproteobacteria</taxon>
        <taxon>Oceanospirillales</taxon>
        <taxon>Oceanospirillaceae</taxon>
        <taxon>Marinobacterium</taxon>
    </lineage>
</organism>
<dbReference type="InterPro" id="IPR036388">
    <property type="entry name" value="WH-like_DNA-bd_sf"/>
</dbReference>
<dbReference type="Proteomes" id="UP000186895">
    <property type="component" value="Unassembled WGS sequence"/>
</dbReference>
<proteinExistence type="inferred from homology"/>
<evidence type="ECO:0000259" key="5">
    <source>
        <dbReference type="PROSITE" id="PS50931"/>
    </source>
</evidence>
<dbReference type="Gene3D" id="1.10.10.10">
    <property type="entry name" value="Winged helix-like DNA-binding domain superfamily/Winged helix DNA-binding domain"/>
    <property type="match status" value="1"/>
</dbReference>
<gene>
    <name evidence="6" type="ORF">SAMN05421647_101835</name>
</gene>
<evidence type="ECO:0000256" key="1">
    <source>
        <dbReference type="ARBA" id="ARBA00009437"/>
    </source>
</evidence>
<evidence type="ECO:0000256" key="3">
    <source>
        <dbReference type="ARBA" id="ARBA00023125"/>
    </source>
</evidence>
<keyword evidence="7" id="KW-1185">Reference proteome</keyword>
<dbReference type="STRING" id="49186.SAMN05421647_101835"/>
<comment type="similarity">
    <text evidence="1">Belongs to the LysR transcriptional regulatory family.</text>
</comment>
<dbReference type="EMBL" id="FTMN01000001">
    <property type="protein sequence ID" value="SIQ00221.1"/>
    <property type="molecule type" value="Genomic_DNA"/>
</dbReference>
<dbReference type="AlphaFoldDB" id="A0A1N6P777"/>
<reference evidence="6 7" key="1">
    <citation type="submission" date="2017-01" db="EMBL/GenBank/DDBJ databases">
        <authorList>
            <person name="Mah S.A."/>
            <person name="Swanson W.J."/>
            <person name="Moy G.W."/>
            <person name="Vacquier V.D."/>
        </authorList>
    </citation>
    <scope>NUCLEOTIDE SEQUENCE [LARGE SCALE GENOMIC DNA]</scope>
    <source>
        <strain evidence="6 7">DSM 7027</strain>
    </source>
</reference>
<dbReference type="SUPFAM" id="SSF46785">
    <property type="entry name" value="Winged helix' DNA-binding domain"/>
    <property type="match status" value="1"/>
</dbReference>
<dbReference type="InterPro" id="IPR058163">
    <property type="entry name" value="LysR-type_TF_proteobact-type"/>
</dbReference>
<dbReference type="PANTHER" id="PTHR30537">
    <property type="entry name" value="HTH-TYPE TRANSCRIPTIONAL REGULATOR"/>
    <property type="match status" value="1"/>
</dbReference>
<dbReference type="GO" id="GO:0003700">
    <property type="term" value="F:DNA-binding transcription factor activity"/>
    <property type="evidence" value="ECO:0007669"/>
    <property type="project" value="InterPro"/>
</dbReference>
<dbReference type="GO" id="GO:0043565">
    <property type="term" value="F:sequence-specific DNA binding"/>
    <property type="evidence" value="ECO:0007669"/>
    <property type="project" value="TreeGrafter"/>
</dbReference>
<dbReference type="InterPro" id="IPR036390">
    <property type="entry name" value="WH_DNA-bd_sf"/>
</dbReference>
<sequence>MLNWQDMQIFLEVARANRLTDAARRLNIDHSTVSRRIRRFEASLNAQLFERSTHGYELAPAGKQLLLFAEEMARQASQASDNISDRNLQVSGQIRLGVTEGFGTHVITPLLGAFRRRYPDITIDLLSLPRAVNLSRHEADLAITIDRPSNAEMVVSRLCSYRLNLYGEKGYLDHHGRPSNVSALSRFDLVGYVDDLIFSDQLGYLDPFLANLPSQPRFSLRSTSIIAQLHAVRCGAGLGILPCFMASQDTALEALLTDQMDIQRAFWIAARGDQRQLLRVRLLWEFLKTAIEANQGFLMGEAEGGLQMPVAQGLLAGVETEQRA</sequence>
<evidence type="ECO:0000313" key="7">
    <source>
        <dbReference type="Proteomes" id="UP000186895"/>
    </source>
</evidence>